<dbReference type="AlphaFoldDB" id="A0A1I6TPQ6"/>
<organism evidence="8 9">
    <name type="scientific">Saccharopolyspora flava</name>
    <dbReference type="NCBI Taxonomy" id="95161"/>
    <lineage>
        <taxon>Bacteria</taxon>
        <taxon>Bacillati</taxon>
        <taxon>Actinomycetota</taxon>
        <taxon>Actinomycetes</taxon>
        <taxon>Pseudonocardiales</taxon>
        <taxon>Pseudonocardiaceae</taxon>
        <taxon>Saccharopolyspora</taxon>
    </lineage>
</organism>
<feature type="transmembrane region" description="Helical" evidence="6">
    <location>
        <begin position="91"/>
        <end position="114"/>
    </location>
</feature>
<evidence type="ECO:0000256" key="4">
    <source>
        <dbReference type="ARBA" id="ARBA00022989"/>
    </source>
</evidence>
<dbReference type="CDD" id="cd06173">
    <property type="entry name" value="MFS_MefA_like"/>
    <property type="match status" value="1"/>
</dbReference>
<evidence type="ECO:0000256" key="3">
    <source>
        <dbReference type="ARBA" id="ARBA00022692"/>
    </source>
</evidence>
<gene>
    <name evidence="8" type="ORF">SAMN05660874_04186</name>
</gene>
<feature type="transmembrane region" description="Helical" evidence="6">
    <location>
        <begin position="221"/>
        <end position="245"/>
    </location>
</feature>
<dbReference type="InterPro" id="IPR036259">
    <property type="entry name" value="MFS_trans_sf"/>
</dbReference>
<keyword evidence="2" id="KW-1003">Cell membrane</keyword>
<dbReference type="InterPro" id="IPR020846">
    <property type="entry name" value="MFS_dom"/>
</dbReference>
<dbReference type="SUPFAM" id="SSF103473">
    <property type="entry name" value="MFS general substrate transporter"/>
    <property type="match status" value="1"/>
</dbReference>
<evidence type="ECO:0000256" key="1">
    <source>
        <dbReference type="ARBA" id="ARBA00004651"/>
    </source>
</evidence>
<dbReference type="EMBL" id="FOZX01000007">
    <property type="protein sequence ID" value="SFS91222.1"/>
    <property type="molecule type" value="Genomic_DNA"/>
</dbReference>
<dbReference type="Gene3D" id="1.20.1250.20">
    <property type="entry name" value="MFS general substrate transporter like domains"/>
    <property type="match status" value="1"/>
</dbReference>
<dbReference type="GO" id="GO:0022857">
    <property type="term" value="F:transmembrane transporter activity"/>
    <property type="evidence" value="ECO:0007669"/>
    <property type="project" value="InterPro"/>
</dbReference>
<name>A0A1I6TPQ6_9PSEU</name>
<feature type="transmembrane region" description="Helical" evidence="6">
    <location>
        <begin position="251"/>
        <end position="273"/>
    </location>
</feature>
<sequence length="399" mass="40355">MGIPDAGVRTDSFRRLLAAWGASSVGDGVLTAALPLFTAVSTRDPVSVSVVAVASVLPWLLVALPAGALVDRWPPRAVLIGSLVMRAALTPALAALIAAGAAGVAVLAGCAFLLSSAETFSDSAGQTLLVTLAGTDLERANGRVVSTETTGVEIAGPLAAAGLFAWRPEFCFLAVGFAFAAAAILASAVTAHGPVPREPTDLRTEVFEGLRFLVHQPSLRTVVGVVGLTALVTSGVNAVAFLHAIESLHLPAASVPTLLVCTAVGTLAAAPLASRASQRWGSGPVMITALIVLAAGIATLAVGTAQWAAWLAYLVMGLGAGAWNVLSAANRQRLTPRPLMGRVTSAHRVLAWGLMPLGAALAGPLAEATSLRAVLMGAAVLVAAITLLAAPRLRGLVRS</sequence>
<dbReference type="GO" id="GO:0005886">
    <property type="term" value="C:plasma membrane"/>
    <property type="evidence" value="ECO:0007669"/>
    <property type="project" value="UniProtKB-SubCell"/>
</dbReference>
<evidence type="ECO:0000259" key="7">
    <source>
        <dbReference type="PROSITE" id="PS50850"/>
    </source>
</evidence>
<feature type="transmembrane region" description="Helical" evidence="6">
    <location>
        <begin position="310"/>
        <end position="329"/>
    </location>
</feature>
<protein>
    <submittedName>
        <fullName evidence="8">Major Facilitator Superfamily protein</fullName>
    </submittedName>
</protein>
<keyword evidence="5 6" id="KW-0472">Membrane</keyword>
<dbReference type="PANTHER" id="PTHR23513:SF6">
    <property type="entry name" value="MAJOR FACILITATOR SUPERFAMILY ASSOCIATED DOMAIN-CONTAINING PROTEIN"/>
    <property type="match status" value="1"/>
</dbReference>
<accession>A0A1I6TPQ6</accession>
<dbReference type="PANTHER" id="PTHR23513">
    <property type="entry name" value="INTEGRAL MEMBRANE EFFLUX PROTEIN-RELATED"/>
    <property type="match status" value="1"/>
</dbReference>
<feature type="transmembrane region" description="Helical" evidence="6">
    <location>
        <begin position="372"/>
        <end position="390"/>
    </location>
</feature>
<dbReference type="Pfam" id="PF07690">
    <property type="entry name" value="MFS_1"/>
    <property type="match status" value="1"/>
</dbReference>
<keyword evidence="3 6" id="KW-0812">Transmembrane</keyword>
<dbReference type="PROSITE" id="PS50850">
    <property type="entry name" value="MFS"/>
    <property type="match status" value="1"/>
</dbReference>
<comment type="subcellular location">
    <subcellularLocation>
        <location evidence="1">Cell membrane</location>
        <topology evidence="1">Multi-pass membrane protein</topology>
    </subcellularLocation>
</comment>
<evidence type="ECO:0000256" key="6">
    <source>
        <dbReference type="SAM" id="Phobius"/>
    </source>
</evidence>
<evidence type="ECO:0000256" key="5">
    <source>
        <dbReference type="ARBA" id="ARBA00023136"/>
    </source>
</evidence>
<evidence type="ECO:0000313" key="8">
    <source>
        <dbReference type="EMBL" id="SFS91222.1"/>
    </source>
</evidence>
<feature type="transmembrane region" description="Helical" evidence="6">
    <location>
        <begin position="285"/>
        <end position="304"/>
    </location>
</feature>
<dbReference type="RefSeq" id="WP_175548193.1">
    <property type="nucleotide sequence ID" value="NZ_FOZX01000007.1"/>
</dbReference>
<feature type="transmembrane region" description="Helical" evidence="6">
    <location>
        <begin position="16"/>
        <end position="40"/>
    </location>
</feature>
<evidence type="ECO:0000313" key="9">
    <source>
        <dbReference type="Proteomes" id="UP000198852"/>
    </source>
</evidence>
<feature type="domain" description="Major facilitator superfamily (MFS) profile" evidence="7">
    <location>
        <begin position="219"/>
        <end position="399"/>
    </location>
</feature>
<dbReference type="Proteomes" id="UP000198852">
    <property type="component" value="Unassembled WGS sequence"/>
</dbReference>
<dbReference type="InterPro" id="IPR011701">
    <property type="entry name" value="MFS"/>
</dbReference>
<evidence type="ECO:0000256" key="2">
    <source>
        <dbReference type="ARBA" id="ARBA00022475"/>
    </source>
</evidence>
<keyword evidence="9" id="KW-1185">Reference proteome</keyword>
<keyword evidence="4 6" id="KW-1133">Transmembrane helix</keyword>
<feature type="transmembrane region" description="Helical" evidence="6">
    <location>
        <begin position="46"/>
        <end position="70"/>
    </location>
</feature>
<feature type="transmembrane region" description="Helical" evidence="6">
    <location>
        <begin position="172"/>
        <end position="193"/>
    </location>
</feature>
<reference evidence="9" key="1">
    <citation type="submission" date="2016-10" db="EMBL/GenBank/DDBJ databases">
        <authorList>
            <person name="Varghese N."/>
            <person name="Submissions S."/>
        </authorList>
    </citation>
    <scope>NUCLEOTIDE SEQUENCE [LARGE SCALE GENOMIC DNA]</scope>
    <source>
        <strain evidence="9">DSM 44771</strain>
    </source>
</reference>
<feature type="transmembrane region" description="Helical" evidence="6">
    <location>
        <begin position="349"/>
        <end position="366"/>
    </location>
</feature>
<proteinExistence type="predicted"/>
<dbReference type="STRING" id="95161.SAMN05660874_04186"/>